<dbReference type="Proteomes" id="UP000520767">
    <property type="component" value="Unassembled WGS sequence"/>
</dbReference>
<dbReference type="EMBL" id="JACHJQ010000005">
    <property type="protein sequence ID" value="MBB4908421.1"/>
    <property type="molecule type" value="Genomic_DNA"/>
</dbReference>
<dbReference type="RefSeq" id="WP_184812582.1">
    <property type="nucleotide sequence ID" value="NZ_JACHJQ010000005.1"/>
</dbReference>
<keyword evidence="2" id="KW-1185">Reference proteome</keyword>
<evidence type="ECO:0000313" key="1">
    <source>
        <dbReference type="EMBL" id="MBB4908421.1"/>
    </source>
</evidence>
<proteinExistence type="predicted"/>
<sequence length="377" mass="41500">MTAVLTPTVLLAPVTVTPTKPLGPSHLKGLLWTDVMFRATRVRTGAAYRYSPTTYHTCEQTSGFWEYLDRTVGDTDYSGCSEEEIGELYVAYRAEARRAPFAACLPYVEAVERHGWVHPASARVLELWAGHYRALGMHDPGLTADQPPGLDLDAAVDRLSAVDMCLDLREHGGPVYLDATRYGLALRRIVAEDGRPNYLACALRELVALAGEHDEVVLLYDAGLEADYLLLHRVLDRLGTTVRRVALGRVPIDGRITSARHGDWRGHTVGAILATLGQDHDQAALRLGLRLYFIAVLGQGAGDEFRWDVLRRSVRRAERLLAHGTEPGAEPDPTPLAEVLDRHRGDHGYVDPYRLAAGLLVRHGPGPSPELLAEVFT</sequence>
<name>A0A7W7Q7B8_9PSEU</name>
<accession>A0A7W7Q7B8</accession>
<reference evidence="1 2" key="1">
    <citation type="submission" date="2020-08" db="EMBL/GenBank/DDBJ databases">
        <title>Genomic Encyclopedia of Type Strains, Phase III (KMG-III): the genomes of soil and plant-associated and newly described type strains.</title>
        <authorList>
            <person name="Whitman W."/>
        </authorList>
    </citation>
    <scope>NUCLEOTIDE SEQUENCE [LARGE SCALE GENOMIC DNA]</scope>
    <source>
        <strain evidence="1 2">CECT 8960</strain>
    </source>
</reference>
<gene>
    <name evidence="1" type="ORF">FHR82_004674</name>
</gene>
<dbReference type="AlphaFoldDB" id="A0A7W7Q7B8"/>
<comment type="caution">
    <text evidence="1">The sequence shown here is derived from an EMBL/GenBank/DDBJ whole genome shotgun (WGS) entry which is preliminary data.</text>
</comment>
<protein>
    <submittedName>
        <fullName evidence="1">Uncharacterized protein</fullName>
    </submittedName>
</protein>
<organism evidence="1 2">
    <name type="scientific">Actinophytocola algeriensis</name>
    <dbReference type="NCBI Taxonomy" id="1768010"/>
    <lineage>
        <taxon>Bacteria</taxon>
        <taxon>Bacillati</taxon>
        <taxon>Actinomycetota</taxon>
        <taxon>Actinomycetes</taxon>
        <taxon>Pseudonocardiales</taxon>
        <taxon>Pseudonocardiaceae</taxon>
    </lineage>
</organism>
<evidence type="ECO:0000313" key="2">
    <source>
        <dbReference type="Proteomes" id="UP000520767"/>
    </source>
</evidence>